<dbReference type="GeneID" id="37012809"/>
<feature type="compositionally biased region" description="Low complexity" evidence="1">
    <location>
        <begin position="238"/>
        <end position="266"/>
    </location>
</feature>
<reference evidence="2 3" key="1">
    <citation type="journal article" date="2018" name="Mol. Biol. Evol.">
        <title>Broad Genomic Sampling Reveals a Smut Pathogenic Ancestry of the Fungal Clade Ustilaginomycotina.</title>
        <authorList>
            <person name="Kijpornyongpan T."/>
            <person name="Mondo S.J."/>
            <person name="Barry K."/>
            <person name="Sandor L."/>
            <person name="Lee J."/>
            <person name="Lipzen A."/>
            <person name="Pangilinan J."/>
            <person name="LaButti K."/>
            <person name="Hainaut M."/>
            <person name="Henrissat B."/>
            <person name="Grigoriev I.V."/>
            <person name="Spatafora J.W."/>
            <person name="Aime M.C."/>
        </authorList>
    </citation>
    <scope>NUCLEOTIDE SEQUENCE [LARGE SCALE GENOMIC DNA]</scope>
    <source>
        <strain evidence="2 3">MCA 4718</strain>
    </source>
</reference>
<feature type="compositionally biased region" description="Basic and acidic residues" evidence="1">
    <location>
        <begin position="896"/>
        <end position="909"/>
    </location>
</feature>
<feature type="region of interest" description="Disordered" evidence="1">
    <location>
        <begin position="799"/>
        <end position="1277"/>
    </location>
</feature>
<feature type="compositionally biased region" description="Polar residues" evidence="1">
    <location>
        <begin position="877"/>
        <end position="895"/>
    </location>
</feature>
<evidence type="ECO:0000256" key="1">
    <source>
        <dbReference type="SAM" id="MobiDB-lite"/>
    </source>
</evidence>
<feature type="compositionally biased region" description="Low complexity" evidence="1">
    <location>
        <begin position="802"/>
        <end position="819"/>
    </location>
</feature>
<feature type="compositionally biased region" description="Acidic residues" evidence="1">
    <location>
        <begin position="465"/>
        <end position="493"/>
    </location>
</feature>
<feature type="compositionally biased region" description="Basic and acidic residues" evidence="1">
    <location>
        <begin position="761"/>
        <end position="777"/>
    </location>
</feature>
<dbReference type="STRING" id="1684307.A0A316UGL2"/>
<dbReference type="OrthoDB" id="3350997at2759"/>
<feature type="compositionally biased region" description="Low complexity" evidence="1">
    <location>
        <begin position="45"/>
        <end position="59"/>
    </location>
</feature>
<organism evidence="2 3">
    <name type="scientific">Pseudomicrostroma glucosiphilum</name>
    <dbReference type="NCBI Taxonomy" id="1684307"/>
    <lineage>
        <taxon>Eukaryota</taxon>
        <taxon>Fungi</taxon>
        <taxon>Dikarya</taxon>
        <taxon>Basidiomycota</taxon>
        <taxon>Ustilaginomycotina</taxon>
        <taxon>Exobasidiomycetes</taxon>
        <taxon>Microstromatales</taxon>
        <taxon>Microstromatales incertae sedis</taxon>
        <taxon>Pseudomicrostroma</taxon>
    </lineage>
</organism>
<feature type="compositionally biased region" description="Polar residues" evidence="1">
    <location>
        <begin position="531"/>
        <end position="542"/>
    </location>
</feature>
<name>A0A316UGL2_9BASI</name>
<feature type="compositionally biased region" description="Basic and acidic residues" evidence="1">
    <location>
        <begin position="921"/>
        <end position="931"/>
    </location>
</feature>
<feature type="compositionally biased region" description="Basic residues" evidence="1">
    <location>
        <begin position="618"/>
        <end position="627"/>
    </location>
</feature>
<protein>
    <submittedName>
        <fullName evidence="2">Uncharacterized protein</fullName>
    </submittedName>
</protein>
<feature type="compositionally biased region" description="Acidic residues" evidence="1">
    <location>
        <begin position="712"/>
        <end position="735"/>
    </location>
</feature>
<keyword evidence="3" id="KW-1185">Reference proteome</keyword>
<feature type="region of interest" description="Disordered" evidence="1">
    <location>
        <begin position="363"/>
        <end position="496"/>
    </location>
</feature>
<evidence type="ECO:0000313" key="2">
    <source>
        <dbReference type="EMBL" id="PWN24054.1"/>
    </source>
</evidence>
<feature type="compositionally biased region" description="Polar residues" evidence="1">
    <location>
        <begin position="1188"/>
        <end position="1209"/>
    </location>
</feature>
<sequence>MATSVAQSIPIAIPRPPTSGNDDRADKSRNSQNHYNGLAASPNKSLIPSSLRASASSLSGVVPRASSFTTSDCHGGSYSQSPRARAAPANSILLRRGAGLGQEFDQTGLDVAETGTSPRMLLPPAPVVTHIPAVPVDAAAQRKKERREREKLREKEERERREREIRERELELADAIEEQEEKVWGIPKKAFYFGLGSVPGAINFNAQMAMMAGWGNGSGGQGDYIRTPNDSLTRPPYKSRTSSGSTKRPSSSRSASSSTKAGSQKAKPSRTAAKKEEKAAANKEAIEALRSSNSSYNSAYTESDGSESDGIDAEELAALNAIINTRRSMAAAQALASGEVKLPAPKRPVRPCLATLRAVSMDTVATTPSSTSDVTSPDVADDADVPESKSRPPFRRNESTESQLEGAGSCKIRFAPLPRPSPIDDDVENLPPGGESLIEGQIDEKGLPLSEAQAMKALSSKDGSDSDADPGGEDGDDLDSGDESESDYEDVDEAEKWRRRMKKYKSRWYMMGLPPQAFKSEYYRSWRKWSSDNAQQQPSSRPGSARSDREDTPGSVVDKVQTSAETKQQRRLSTGTLGLMSSAEIVRKAAGEVLDNTVQTSAGSPKPAASPATDGKAQPRRGRRGRRNSTSQKGSSTARSASAGSAVDKEERMRRRQLILAARPGGTGMVTLPDGTKVRARRVDDAAPDGDDGYPQEWGFAGLAKAQKLEAPEDAAQDDTEVEPDATEGGDEDEVPPPRTASPTGADALSDVTPRNASPDGQDRGAESRLSLQERVRRRHEAEVAALGAEVLAAHRRKVGAAKENAAATGTEATTVPPASDAGTTEPATATQQNAEAKKEAVKAQDRPGATVRKDSVPPSKYTCQPLANIFHRRPSRSTSPQSAAVASESTARTSDSPDARAQRPEKPGRSRSKTSNASSDHLRSSMDGRSLDYNTPLYSPMRSLPRKPDAKGYAVVPLPSQLGVRPDRPREGRVWEWSDDESSLSSEAEEATTTAKGDKGADGRGAADAGDQDEDETTNMDLNEEEMAEEEQRKAAHAKRATTSAAGLERMLVRTKSGATSTSLAATNARGLPAVQRTRTLDGELSAIAARDQSSPARRIASTGLTKTPTQSRSASMSVQPSGGLLPGASIPSPTRSRKKTSSPSGSQPPGTRSRGGESAAAQADSSSTEDDQMWSRSVPSALGMGQSLSPTTSRTSQTGSVRSSLQPTSPPLHAPTAYFGGRTSTEQQERRRSMRKPSMEGARSRERSAKKQAERDDDAMDYGWPSSLKGSLYDR</sequence>
<feature type="compositionally biased region" description="Basic and acidic residues" evidence="1">
    <location>
        <begin position="1244"/>
        <end position="1256"/>
    </location>
</feature>
<feature type="compositionally biased region" description="Basic and acidic residues" evidence="1">
    <location>
        <begin position="386"/>
        <end position="399"/>
    </location>
</feature>
<feature type="region of interest" description="Disordered" evidence="1">
    <location>
        <begin position="222"/>
        <end position="283"/>
    </location>
</feature>
<feature type="compositionally biased region" description="Low complexity" evidence="1">
    <location>
        <begin position="634"/>
        <end position="646"/>
    </location>
</feature>
<feature type="compositionally biased region" description="Polar residues" evidence="1">
    <location>
        <begin position="1058"/>
        <end position="1067"/>
    </location>
</feature>
<feature type="compositionally biased region" description="Basic and acidic residues" evidence="1">
    <location>
        <begin position="966"/>
        <end position="977"/>
    </location>
</feature>
<feature type="compositionally biased region" description="Polar residues" evidence="1">
    <location>
        <begin position="560"/>
        <end position="576"/>
    </location>
</feature>
<feature type="compositionally biased region" description="Basic and acidic residues" evidence="1">
    <location>
        <begin position="273"/>
        <end position="283"/>
    </location>
</feature>
<feature type="region of interest" description="Disordered" evidence="1">
    <location>
        <begin position="596"/>
        <end position="777"/>
    </location>
</feature>
<feature type="region of interest" description="Disordered" evidence="1">
    <location>
        <begin position="528"/>
        <end position="581"/>
    </location>
</feature>
<feature type="compositionally biased region" description="Acidic residues" evidence="1">
    <location>
        <begin position="978"/>
        <end position="991"/>
    </location>
</feature>
<feature type="compositionally biased region" description="Basic and acidic residues" evidence="1">
    <location>
        <begin position="836"/>
        <end position="856"/>
    </location>
</feature>
<feature type="region of interest" description="Disordered" evidence="1">
    <location>
        <begin position="1"/>
        <end position="85"/>
    </location>
</feature>
<dbReference type="EMBL" id="KZ819321">
    <property type="protein sequence ID" value="PWN24054.1"/>
    <property type="molecule type" value="Genomic_DNA"/>
</dbReference>
<dbReference type="AlphaFoldDB" id="A0A316UGL2"/>
<proteinExistence type="predicted"/>
<feature type="compositionally biased region" description="Acidic residues" evidence="1">
    <location>
        <begin position="1011"/>
        <end position="1030"/>
    </location>
</feature>
<accession>A0A316UGL2</accession>
<feature type="compositionally biased region" description="Low complexity" evidence="1">
    <location>
        <begin position="1143"/>
        <end position="1154"/>
    </location>
</feature>
<feature type="compositionally biased region" description="Low complexity" evidence="1">
    <location>
        <begin position="601"/>
        <end position="612"/>
    </location>
</feature>
<dbReference type="Proteomes" id="UP000245942">
    <property type="component" value="Unassembled WGS sequence"/>
</dbReference>
<evidence type="ECO:0000313" key="3">
    <source>
        <dbReference type="Proteomes" id="UP000245942"/>
    </source>
</evidence>
<gene>
    <name evidence="2" type="ORF">BCV69DRAFT_275404</name>
</gene>
<feature type="compositionally biased region" description="Low complexity" evidence="1">
    <location>
        <begin position="363"/>
        <end position="378"/>
    </location>
</feature>
<dbReference type="RefSeq" id="XP_025351214.1">
    <property type="nucleotide sequence ID" value="XM_025491075.1"/>
</dbReference>
<feature type="compositionally biased region" description="Basic and acidic residues" evidence="1">
    <location>
        <begin position="147"/>
        <end position="164"/>
    </location>
</feature>
<feature type="compositionally biased region" description="Polar residues" evidence="1">
    <location>
        <begin position="66"/>
        <end position="82"/>
    </location>
</feature>
<feature type="region of interest" description="Disordered" evidence="1">
    <location>
        <begin position="138"/>
        <end position="164"/>
    </location>
</feature>
<feature type="compositionally biased region" description="Polar residues" evidence="1">
    <location>
        <begin position="1104"/>
        <end position="1122"/>
    </location>
</feature>
<feature type="compositionally biased region" description="Polar residues" evidence="1">
    <location>
        <begin position="822"/>
        <end position="835"/>
    </location>
</feature>